<dbReference type="RefSeq" id="WP_279249802.1">
    <property type="nucleotide sequence ID" value="NZ_SHNO01000001.1"/>
</dbReference>
<keyword evidence="1" id="KW-0732">Signal</keyword>
<protein>
    <submittedName>
        <fullName evidence="2">DUF3012 domain-containing protein</fullName>
    </submittedName>
</protein>
<feature type="signal peptide" evidence="1">
    <location>
        <begin position="1"/>
        <end position="17"/>
    </location>
</feature>
<accession>A0ABT3T763</accession>
<comment type="caution">
    <text evidence="2">The sequence shown here is derived from an EMBL/GenBank/DDBJ whole genome shotgun (WGS) entry which is preliminary data.</text>
</comment>
<dbReference type="Pfam" id="PF11216">
    <property type="entry name" value="DUF3012"/>
    <property type="match status" value="2"/>
</dbReference>
<gene>
    <name evidence="2" type="ORF">EYC82_12105</name>
</gene>
<sequence>MRNLALIGVFAFLTACAAEPGSERWCTQKADQPKSEWSSSDAVTYAKNCLVDGTSIGSKEWCEELAKTPKGQWTGEEAASYTKHCVM</sequence>
<proteinExistence type="predicted"/>
<dbReference type="EMBL" id="SHNO01000001">
    <property type="protein sequence ID" value="MCX2978100.1"/>
    <property type="molecule type" value="Genomic_DNA"/>
</dbReference>
<evidence type="ECO:0000313" key="2">
    <source>
        <dbReference type="EMBL" id="MCX2978100.1"/>
    </source>
</evidence>
<name>A0ABT3T763_9GAMM</name>
<evidence type="ECO:0000313" key="3">
    <source>
        <dbReference type="Proteomes" id="UP001143304"/>
    </source>
</evidence>
<feature type="chain" id="PRO_5046861803" evidence="1">
    <location>
        <begin position="18"/>
        <end position="87"/>
    </location>
</feature>
<dbReference type="InterPro" id="IPR021379">
    <property type="entry name" value="DUF3012"/>
</dbReference>
<reference evidence="2" key="1">
    <citation type="submission" date="2019-02" db="EMBL/GenBank/DDBJ databases">
        <authorList>
            <person name="Li S.-H."/>
        </authorList>
    </citation>
    <scope>NUCLEOTIDE SEQUENCE</scope>
    <source>
        <strain evidence="2">IMCC11814</strain>
    </source>
</reference>
<dbReference type="Proteomes" id="UP001143304">
    <property type="component" value="Unassembled WGS sequence"/>
</dbReference>
<evidence type="ECO:0000256" key="1">
    <source>
        <dbReference type="SAM" id="SignalP"/>
    </source>
</evidence>
<organism evidence="2 3">
    <name type="scientific">Candidatus Marimicrobium litorale</name>
    <dbReference type="NCBI Taxonomy" id="2518991"/>
    <lineage>
        <taxon>Bacteria</taxon>
        <taxon>Pseudomonadati</taxon>
        <taxon>Pseudomonadota</taxon>
        <taxon>Gammaproteobacteria</taxon>
        <taxon>Cellvibrionales</taxon>
        <taxon>Halieaceae</taxon>
        <taxon>Marimicrobium</taxon>
    </lineage>
</organism>
<dbReference type="PROSITE" id="PS51257">
    <property type="entry name" value="PROKAR_LIPOPROTEIN"/>
    <property type="match status" value="1"/>
</dbReference>
<keyword evidence="3" id="KW-1185">Reference proteome</keyword>